<sequence length="160" mass="18203">MQQKIFVFDELMEEHRELLRRARALQDALSGDVPSSVASAPDFSELCERVSRHLRKEEEALLPVLARYGTVRDDFEPVTRMLLGHARIRKEISRLGGEAARGRVGSFTLQKFAYGLARGVLEEEQEYRYLEERLPNEALEEISERLSARYGGDPSPSAIP</sequence>
<organism evidence="2 3">
    <name type="scientific">Rubrobacter marinus</name>
    <dbReference type="NCBI Taxonomy" id="2653852"/>
    <lineage>
        <taxon>Bacteria</taxon>
        <taxon>Bacillati</taxon>
        <taxon>Actinomycetota</taxon>
        <taxon>Rubrobacteria</taxon>
        <taxon>Rubrobacterales</taxon>
        <taxon>Rubrobacteraceae</taxon>
        <taxon>Rubrobacter</taxon>
    </lineage>
</organism>
<name>A0A6G8PWB1_9ACTN</name>
<accession>A0A6G8PWB1</accession>
<dbReference type="AlphaFoldDB" id="A0A6G8PWB1"/>
<evidence type="ECO:0000259" key="1">
    <source>
        <dbReference type="Pfam" id="PF01814"/>
    </source>
</evidence>
<dbReference type="RefSeq" id="WP_166396112.1">
    <property type="nucleotide sequence ID" value="NZ_CP045121.1"/>
</dbReference>
<evidence type="ECO:0000313" key="3">
    <source>
        <dbReference type="Proteomes" id="UP000502706"/>
    </source>
</evidence>
<dbReference type="Proteomes" id="UP000502706">
    <property type="component" value="Chromosome"/>
</dbReference>
<feature type="domain" description="Hemerythrin-like" evidence="1">
    <location>
        <begin position="9"/>
        <end position="127"/>
    </location>
</feature>
<dbReference type="InterPro" id="IPR012312">
    <property type="entry name" value="Hemerythrin-like"/>
</dbReference>
<reference evidence="2 3" key="1">
    <citation type="submission" date="2019-10" db="EMBL/GenBank/DDBJ databases">
        <title>Rubrobacter sp nov SCSIO 52915 isolated from a deep-sea sediment in the South China Sea.</title>
        <authorList>
            <person name="Chen R.W."/>
        </authorList>
    </citation>
    <scope>NUCLEOTIDE SEQUENCE [LARGE SCALE GENOMIC DNA]</scope>
    <source>
        <strain evidence="2 3">SCSIO 52915</strain>
    </source>
</reference>
<dbReference type="Gene3D" id="1.20.120.520">
    <property type="entry name" value="nmb1532 protein domain like"/>
    <property type="match status" value="1"/>
</dbReference>
<dbReference type="Pfam" id="PF01814">
    <property type="entry name" value="Hemerythrin"/>
    <property type="match status" value="1"/>
</dbReference>
<proteinExistence type="predicted"/>
<evidence type="ECO:0000313" key="2">
    <source>
        <dbReference type="EMBL" id="QIN78437.1"/>
    </source>
</evidence>
<dbReference type="KEGG" id="rmar:GBA65_07760"/>
<dbReference type="EMBL" id="CP045121">
    <property type="protein sequence ID" value="QIN78437.1"/>
    <property type="molecule type" value="Genomic_DNA"/>
</dbReference>
<keyword evidence="3" id="KW-1185">Reference proteome</keyword>
<gene>
    <name evidence="2" type="ORF">GBA65_07760</name>
</gene>
<protein>
    <recommendedName>
        <fullName evidence="1">Hemerythrin-like domain-containing protein</fullName>
    </recommendedName>
</protein>